<reference evidence="1 2" key="1">
    <citation type="submission" date="2018-07" db="EMBL/GenBank/DDBJ databases">
        <title>Identification of phenol metabolism pathways in Arcobacter.</title>
        <authorList>
            <person name="Miller W.G."/>
            <person name="Yee E."/>
            <person name="Bono J.L."/>
        </authorList>
    </citation>
    <scope>NUCLEOTIDE SEQUENCE [LARGE SCALE GENOMIC DNA]</scope>
    <source>
        <strain evidence="1 2">W63</strain>
    </source>
</reference>
<evidence type="ECO:0000313" key="2">
    <source>
        <dbReference type="Proteomes" id="UP000502065"/>
    </source>
</evidence>
<organism evidence="1 2">
    <name type="scientific">Arcobacter aquimarinus</name>
    <dbReference type="NCBI Taxonomy" id="1315211"/>
    <lineage>
        <taxon>Bacteria</taxon>
        <taxon>Pseudomonadati</taxon>
        <taxon>Campylobacterota</taxon>
        <taxon>Epsilonproteobacteria</taxon>
        <taxon>Campylobacterales</taxon>
        <taxon>Arcobacteraceae</taxon>
        <taxon>Arcobacter</taxon>
    </lineage>
</organism>
<gene>
    <name evidence="1" type="ORF">AAQM_1207</name>
</gene>
<name>A0AAE7E0F5_9BACT</name>
<dbReference type="EMBL" id="CP030944">
    <property type="protein sequence ID" value="QKE25958.1"/>
    <property type="molecule type" value="Genomic_DNA"/>
</dbReference>
<protein>
    <submittedName>
        <fullName evidence="1">Uncharacterized protein</fullName>
    </submittedName>
</protein>
<dbReference type="RefSeq" id="WP_129095636.1">
    <property type="nucleotide sequence ID" value="NZ_CBCSAE010000002.1"/>
</dbReference>
<sequence length="129" mass="14841">MSIFALQSIAGGFLDEDLHHFNKKFDDWCIQFESYEDAMDIMQTLENQENIDIVEITPLSYPKYFFPTLQGTIYVTRQIEDKIVCVVEPVMGANFRIAICDLKTKNVRLTKTHYKTIPSVEGAFASFSD</sequence>
<dbReference type="KEGG" id="aaqi:AAQM_1207"/>
<dbReference type="AlphaFoldDB" id="A0AAE7E0F5"/>
<dbReference type="Proteomes" id="UP000502065">
    <property type="component" value="Chromosome"/>
</dbReference>
<accession>A0AAE7E0F5</accession>
<proteinExistence type="predicted"/>
<keyword evidence="2" id="KW-1185">Reference proteome</keyword>
<evidence type="ECO:0000313" key="1">
    <source>
        <dbReference type="EMBL" id="QKE25958.1"/>
    </source>
</evidence>